<evidence type="ECO:0000256" key="1">
    <source>
        <dbReference type="SAM" id="MobiDB-lite"/>
    </source>
</evidence>
<gene>
    <name evidence="3" type="ORF">OH76DRAFT_175646</name>
</gene>
<dbReference type="AlphaFoldDB" id="A0A371CNY0"/>
<feature type="region of interest" description="Disordered" evidence="1">
    <location>
        <begin position="111"/>
        <end position="130"/>
    </location>
</feature>
<dbReference type="OrthoDB" id="3197870at2759"/>
<dbReference type="InterPro" id="IPR036420">
    <property type="entry name" value="BRCT_dom_sf"/>
</dbReference>
<sequence length="202" mass="22425">MSLFVGSACFSPRVPSAVRREWVANGGKVASTQREDVHATHIFCDGSDDPWFRNLYRRSIAVFHWSWVSEVVRAQFRLPIYSYLIEDRPHTGVCAYMDDGWQDPVFVEDDSGTRLGSPDVESESSHHSKRGGNMLKAAHYLVDVSMEGETLVLDDIFNSGAAGAIAVSDALRALDHVSIDGVVQFIPGTIHMGKEFRCSYAQ</sequence>
<accession>A0A371CNY0</accession>
<keyword evidence="4" id="KW-1185">Reference proteome</keyword>
<evidence type="ECO:0000259" key="2">
    <source>
        <dbReference type="PROSITE" id="PS50172"/>
    </source>
</evidence>
<dbReference type="PROSITE" id="PS50172">
    <property type="entry name" value="BRCT"/>
    <property type="match status" value="1"/>
</dbReference>
<protein>
    <recommendedName>
        <fullName evidence="2">BRCT domain-containing protein</fullName>
    </recommendedName>
</protein>
<proteinExistence type="predicted"/>
<reference evidence="3 4" key="1">
    <citation type="journal article" date="2018" name="Biotechnol. Biofuels">
        <title>Integrative visual omics of the white-rot fungus Polyporus brumalis exposes the biotechnological potential of its oxidative enzymes for delignifying raw plant biomass.</title>
        <authorList>
            <person name="Miyauchi S."/>
            <person name="Rancon A."/>
            <person name="Drula E."/>
            <person name="Hage H."/>
            <person name="Chaduli D."/>
            <person name="Favel A."/>
            <person name="Grisel S."/>
            <person name="Henrissat B."/>
            <person name="Herpoel-Gimbert I."/>
            <person name="Ruiz-Duenas F.J."/>
            <person name="Chevret D."/>
            <person name="Hainaut M."/>
            <person name="Lin J."/>
            <person name="Wang M."/>
            <person name="Pangilinan J."/>
            <person name="Lipzen A."/>
            <person name="Lesage-Meessen L."/>
            <person name="Navarro D."/>
            <person name="Riley R."/>
            <person name="Grigoriev I.V."/>
            <person name="Zhou S."/>
            <person name="Raouche S."/>
            <person name="Rosso M.N."/>
        </authorList>
    </citation>
    <scope>NUCLEOTIDE SEQUENCE [LARGE SCALE GENOMIC DNA]</scope>
    <source>
        <strain evidence="3 4">BRFM 1820</strain>
    </source>
</reference>
<dbReference type="Proteomes" id="UP000256964">
    <property type="component" value="Unassembled WGS sequence"/>
</dbReference>
<name>A0A371CNY0_9APHY</name>
<dbReference type="SUPFAM" id="SSF52113">
    <property type="entry name" value="BRCT domain"/>
    <property type="match status" value="1"/>
</dbReference>
<dbReference type="Gene3D" id="3.40.50.10190">
    <property type="entry name" value="BRCT domain"/>
    <property type="match status" value="1"/>
</dbReference>
<feature type="domain" description="BRCT" evidence="2">
    <location>
        <begin position="1"/>
        <end position="85"/>
    </location>
</feature>
<evidence type="ECO:0000313" key="3">
    <source>
        <dbReference type="EMBL" id="RDX41927.1"/>
    </source>
</evidence>
<dbReference type="EMBL" id="KZ857498">
    <property type="protein sequence ID" value="RDX41927.1"/>
    <property type="molecule type" value="Genomic_DNA"/>
</dbReference>
<evidence type="ECO:0000313" key="4">
    <source>
        <dbReference type="Proteomes" id="UP000256964"/>
    </source>
</evidence>
<dbReference type="InterPro" id="IPR001357">
    <property type="entry name" value="BRCT_dom"/>
</dbReference>
<organism evidence="3 4">
    <name type="scientific">Lentinus brumalis</name>
    <dbReference type="NCBI Taxonomy" id="2498619"/>
    <lineage>
        <taxon>Eukaryota</taxon>
        <taxon>Fungi</taxon>
        <taxon>Dikarya</taxon>
        <taxon>Basidiomycota</taxon>
        <taxon>Agaricomycotina</taxon>
        <taxon>Agaricomycetes</taxon>
        <taxon>Polyporales</taxon>
        <taxon>Polyporaceae</taxon>
        <taxon>Lentinus</taxon>
    </lineage>
</organism>